<feature type="domain" description="DUF4031" evidence="1">
    <location>
        <begin position="3"/>
        <end position="80"/>
    </location>
</feature>
<evidence type="ECO:0000313" key="2">
    <source>
        <dbReference type="EMBL" id="ESQ84598.1"/>
    </source>
</evidence>
<organism evidence="2 3">
    <name type="scientific">Asticcacaulis benevestitus DSM 16100 = ATCC BAA-896</name>
    <dbReference type="NCBI Taxonomy" id="1121022"/>
    <lineage>
        <taxon>Bacteria</taxon>
        <taxon>Pseudomonadati</taxon>
        <taxon>Pseudomonadota</taxon>
        <taxon>Alphaproteobacteria</taxon>
        <taxon>Caulobacterales</taxon>
        <taxon>Caulobacteraceae</taxon>
        <taxon>Asticcacaulis</taxon>
    </lineage>
</organism>
<dbReference type="EMBL" id="AWGB01000063">
    <property type="protein sequence ID" value="ESQ84598.1"/>
    <property type="molecule type" value="Genomic_DNA"/>
</dbReference>
<dbReference type="STRING" id="1121022.GCA_000376105_00683"/>
<name>V4QZM9_9CAUL</name>
<dbReference type="OrthoDB" id="9808993at2"/>
<dbReference type="InterPro" id="IPR025109">
    <property type="entry name" value="DUF4031"/>
</dbReference>
<dbReference type="RefSeq" id="WP_018080353.1">
    <property type="nucleotide sequence ID" value="NZ_AQWM01000002.1"/>
</dbReference>
<comment type="caution">
    <text evidence="2">The sequence shown here is derived from an EMBL/GenBank/DDBJ whole genome shotgun (WGS) entry which is preliminary data.</text>
</comment>
<accession>V4QZM9</accession>
<protein>
    <recommendedName>
        <fullName evidence="1">DUF4031 domain-containing protein</fullName>
    </recommendedName>
</protein>
<reference evidence="2 3" key="1">
    <citation type="journal article" date="2014" name="Nature">
        <title>Sequential evolution of bacterial morphology by co-option of a developmental regulator.</title>
        <authorList>
            <person name="Jiang C."/>
            <person name="Brown P.J."/>
            <person name="Ducret A."/>
            <person name="Brun Y.V."/>
        </authorList>
    </citation>
    <scope>NUCLEOTIDE SEQUENCE [LARGE SCALE GENOMIC DNA]</scope>
    <source>
        <strain evidence="2 3">DSM 16100</strain>
    </source>
</reference>
<dbReference type="Proteomes" id="UP000017837">
    <property type="component" value="Unassembled WGS sequence"/>
</dbReference>
<proteinExistence type="predicted"/>
<keyword evidence="3" id="KW-1185">Reference proteome</keyword>
<dbReference type="eggNOG" id="ENOG50330I8">
    <property type="taxonomic scope" value="Bacteria"/>
</dbReference>
<dbReference type="PATRIC" id="fig|1121022.4.peg.3990"/>
<evidence type="ECO:0000259" key="1">
    <source>
        <dbReference type="Pfam" id="PF13223"/>
    </source>
</evidence>
<dbReference type="Pfam" id="PF13223">
    <property type="entry name" value="DUF4031"/>
    <property type="match status" value="1"/>
</dbReference>
<sequence>MTVFIDDMYRYAIGQFRGMQMSHMIADTDAELHALATLIGMKHEWYQGDHYDVPVARRDQALVFGAVAVTWRQCGAMRRRRQVEGRCGAPEEAVRWYAGWRRAQKISTGET</sequence>
<evidence type="ECO:0000313" key="3">
    <source>
        <dbReference type="Proteomes" id="UP000017837"/>
    </source>
</evidence>
<gene>
    <name evidence="2" type="ORF">ABENE_19480</name>
</gene>
<dbReference type="AlphaFoldDB" id="V4QZM9"/>